<evidence type="ECO:0000313" key="7">
    <source>
        <dbReference type="EMBL" id="OGZ94452.1"/>
    </source>
</evidence>
<dbReference type="Proteomes" id="UP000177152">
    <property type="component" value="Unassembled WGS sequence"/>
</dbReference>
<dbReference type="Gene3D" id="3.50.50.60">
    <property type="entry name" value="FAD/NAD(P)-binding domain"/>
    <property type="match status" value="2"/>
</dbReference>
<evidence type="ECO:0000256" key="3">
    <source>
        <dbReference type="ARBA" id="ARBA00023002"/>
    </source>
</evidence>
<gene>
    <name evidence="7" type="ORF">A2633_04210</name>
</gene>
<proteinExistence type="predicted"/>
<accession>A0A1G2K4W1</accession>
<keyword evidence="2" id="KW-0274">FAD</keyword>
<dbReference type="InterPro" id="IPR050097">
    <property type="entry name" value="Ferredoxin-NADP_redctase_2"/>
</dbReference>
<dbReference type="PANTHER" id="PTHR48105">
    <property type="entry name" value="THIOREDOXIN REDUCTASE 1-RELATED-RELATED"/>
    <property type="match status" value="1"/>
</dbReference>
<evidence type="ECO:0000256" key="1">
    <source>
        <dbReference type="ARBA" id="ARBA00022630"/>
    </source>
</evidence>
<evidence type="ECO:0000313" key="8">
    <source>
        <dbReference type="Proteomes" id="UP000177152"/>
    </source>
</evidence>
<keyword evidence="3" id="KW-0560">Oxidoreductase</keyword>
<keyword evidence="5" id="KW-0676">Redox-active center</keyword>
<dbReference type="GO" id="GO:0016668">
    <property type="term" value="F:oxidoreductase activity, acting on a sulfur group of donors, NAD(P) as acceptor"/>
    <property type="evidence" value="ECO:0007669"/>
    <property type="project" value="UniProtKB-ARBA"/>
</dbReference>
<dbReference type="AlphaFoldDB" id="A0A1G2K4W1"/>
<sequence length="340" mass="36169">MYDVIIIGGGPAGTAAAVYTARKQLKTLLLTESFGGQSIVSDDIQNWIGEKHISGFDLAKKFEEHVRNFPGVVDIKTEKVSAVKAIPSMEASIPLSASVEALGGDVQRLSDFEVTTDTGTYQGKTVIVCSGARRRRLGIPGEDKFDGKGVAFCSTCDAPLFSGKVVAVVGGGNSGMEAAVDLFPYASKIYVLEFGTALKADPVTAEEVRKNSKTEIILNAEAKEVVGEKFVTSIRYADRATNKEKILSVDGIFVEIGSVPNSEMVKGLADIDKYGQVVIDSKHASTSRQGVFAAGDVTDDPYKQNNISAGDGVKAALAAYAYLQKRGRQSPAEEQNNQGK</sequence>
<protein>
    <recommendedName>
        <fullName evidence="6">FAD/NAD(P)-binding domain-containing protein</fullName>
    </recommendedName>
</protein>
<dbReference type="EMBL" id="MHQC01000036">
    <property type="protein sequence ID" value="OGZ94452.1"/>
    <property type="molecule type" value="Genomic_DNA"/>
</dbReference>
<evidence type="ECO:0000256" key="2">
    <source>
        <dbReference type="ARBA" id="ARBA00022827"/>
    </source>
</evidence>
<keyword evidence="4" id="KW-1015">Disulfide bond</keyword>
<reference evidence="7 8" key="1">
    <citation type="journal article" date="2016" name="Nat. Commun.">
        <title>Thousands of microbial genomes shed light on interconnected biogeochemical processes in an aquifer system.</title>
        <authorList>
            <person name="Anantharaman K."/>
            <person name="Brown C.T."/>
            <person name="Hug L.A."/>
            <person name="Sharon I."/>
            <person name="Castelle C.J."/>
            <person name="Probst A.J."/>
            <person name="Thomas B.C."/>
            <person name="Singh A."/>
            <person name="Wilkins M.J."/>
            <person name="Karaoz U."/>
            <person name="Brodie E.L."/>
            <person name="Williams K.H."/>
            <person name="Hubbard S.S."/>
            <person name="Banfield J.F."/>
        </authorList>
    </citation>
    <scope>NUCLEOTIDE SEQUENCE [LARGE SCALE GENOMIC DNA]</scope>
</reference>
<evidence type="ECO:0000256" key="5">
    <source>
        <dbReference type="ARBA" id="ARBA00023284"/>
    </source>
</evidence>
<evidence type="ECO:0000256" key="4">
    <source>
        <dbReference type="ARBA" id="ARBA00023157"/>
    </source>
</evidence>
<dbReference type="Pfam" id="PF07992">
    <property type="entry name" value="Pyr_redox_2"/>
    <property type="match status" value="1"/>
</dbReference>
<organism evidence="7 8">
    <name type="scientific">Candidatus Sungbacteria bacterium RIFCSPHIGHO2_01_FULL_47_32</name>
    <dbReference type="NCBI Taxonomy" id="1802264"/>
    <lineage>
        <taxon>Bacteria</taxon>
        <taxon>Candidatus Sungiibacteriota</taxon>
    </lineage>
</organism>
<dbReference type="PROSITE" id="PS00573">
    <property type="entry name" value="PYRIDINE_REDOX_2"/>
    <property type="match status" value="1"/>
</dbReference>
<dbReference type="PRINTS" id="PR00368">
    <property type="entry name" value="FADPNR"/>
</dbReference>
<dbReference type="InterPro" id="IPR008255">
    <property type="entry name" value="Pyr_nucl-diS_OxRdtase_2_AS"/>
</dbReference>
<dbReference type="SUPFAM" id="SSF51905">
    <property type="entry name" value="FAD/NAD(P)-binding domain"/>
    <property type="match status" value="1"/>
</dbReference>
<comment type="caution">
    <text evidence="7">The sequence shown here is derived from an EMBL/GenBank/DDBJ whole genome shotgun (WGS) entry which is preliminary data.</text>
</comment>
<dbReference type="PRINTS" id="PR00469">
    <property type="entry name" value="PNDRDTASEII"/>
</dbReference>
<keyword evidence="1" id="KW-0285">Flavoprotein</keyword>
<feature type="domain" description="FAD/NAD(P)-binding" evidence="6">
    <location>
        <begin position="2"/>
        <end position="304"/>
    </location>
</feature>
<dbReference type="InterPro" id="IPR023753">
    <property type="entry name" value="FAD/NAD-binding_dom"/>
</dbReference>
<name>A0A1G2K4W1_9BACT</name>
<dbReference type="InterPro" id="IPR036188">
    <property type="entry name" value="FAD/NAD-bd_sf"/>
</dbReference>
<evidence type="ECO:0000259" key="6">
    <source>
        <dbReference type="Pfam" id="PF07992"/>
    </source>
</evidence>